<feature type="compositionally biased region" description="Basic residues" evidence="1">
    <location>
        <begin position="355"/>
        <end position="371"/>
    </location>
</feature>
<evidence type="ECO:0000259" key="2">
    <source>
        <dbReference type="Pfam" id="PF00135"/>
    </source>
</evidence>
<feature type="domain" description="Carboxylesterase type B" evidence="2">
    <location>
        <begin position="24"/>
        <end position="255"/>
    </location>
</feature>
<evidence type="ECO:0000313" key="4">
    <source>
        <dbReference type="Proteomes" id="UP000250043"/>
    </source>
</evidence>
<dbReference type="EMBL" id="KV722497">
    <property type="protein sequence ID" value="OCH87128.1"/>
    <property type="molecule type" value="Genomic_DNA"/>
</dbReference>
<evidence type="ECO:0000313" key="3">
    <source>
        <dbReference type="EMBL" id="OCH87128.1"/>
    </source>
</evidence>
<feature type="region of interest" description="Disordered" evidence="1">
    <location>
        <begin position="341"/>
        <end position="377"/>
    </location>
</feature>
<organism evidence="3 4">
    <name type="scientific">Obba rivulosa</name>
    <dbReference type="NCBI Taxonomy" id="1052685"/>
    <lineage>
        <taxon>Eukaryota</taxon>
        <taxon>Fungi</taxon>
        <taxon>Dikarya</taxon>
        <taxon>Basidiomycota</taxon>
        <taxon>Agaricomycotina</taxon>
        <taxon>Agaricomycetes</taxon>
        <taxon>Polyporales</taxon>
        <taxon>Gelatoporiaceae</taxon>
        <taxon>Obba</taxon>
    </lineage>
</organism>
<keyword evidence="4" id="KW-1185">Reference proteome</keyword>
<dbReference type="InterPro" id="IPR029058">
    <property type="entry name" value="AB_hydrolase_fold"/>
</dbReference>
<dbReference type="PANTHER" id="PTHR43142">
    <property type="entry name" value="CARBOXYLIC ESTER HYDROLASE"/>
    <property type="match status" value="1"/>
</dbReference>
<dbReference type="Pfam" id="PF00135">
    <property type="entry name" value="COesterase"/>
    <property type="match status" value="1"/>
</dbReference>
<proteinExistence type="predicted"/>
<dbReference type="PANTHER" id="PTHR43142:SF5">
    <property type="entry name" value="CARBOXYLIC ESTER HYDROLASE"/>
    <property type="match status" value="1"/>
</dbReference>
<dbReference type="Proteomes" id="UP000250043">
    <property type="component" value="Unassembled WGS sequence"/>
</dbReference>
<sequence length="685" mass="74554">MIAKASQDADEPVVPHSDLRTTFSGIVHPVSTPEAPVHQYRGIKYATIPARFRQSRLNTTYLPQTDASRYGAICPQADFKSVEADLYGISDDGIPKQIFKQNEFECLNLNITCPGNAPPDAGLPVMLWIHGGGNRGSGSSWLFDGGSFVQKSMQLEKPVILVTFNYRLGLLGCAASPALRDDNKAAGDEGVGNYGLRDQQRAIEWVHRFIPAFGGDAANITLFGAGTGAADVLCHLYSASNATHPRIARAIIQSVLPAPEVPTVPAAGSMLSRTMAAVRAFNVAELRDLPIDVLVKCAAPCHVVDDGVFFRKGFGGTIVPEHDHSHHLHTEAPELRAFAHRHMHSASRSPSPIRGRSRSRPAHAHHSHSHPHPIQPLLIGDCADESDPWALPAALWTASGLVRRIRAVCQSLSLSNALMRAYDIAPHTPAGELAAHIRDLVTDTRVAYPTECVVRAARRERGGKGVWRYVFDQEGPGRGVPHHEVDIVYLFDNVPLPEQVQTPPAEFSDRFYDSDDDDAVDFSRLRNYPRSPDSDTDSGVDDNDKNLGLCMARFSHTPNADNADSDSDAADSGFGGESDPFASCSLDATASPLWAYPTVDAYTYTRIRDAVQRAWITFAYGGAPWNEERVCVFGPEGEVGERSEAIFEGRRRVGKWKEALEPLGMHLVGKLGAELGNGPSGRARY</sequence>
<evidence type="ECO:0000256" key="1">
    <source>
        <dbReference type="SAM" id="MobiDB-lite"/>
    </source>
</evidence>
<protein>
    <submittedName>
        <fullName evidence="3">Carboxylesterase</fullName>
    </submittedName>
</protein>
<accession>A0A8E2AMU9</accession>
<dbReference type="AlphaFoldDB" id="A0A8E2AMU9"/>
<dbReference type="InterPro" id="IPR002018">
    <property type="entry name" value="CarbesteraseB"/>
</dbReference>
<dbReference type="OrthoDB" id="3200163at2759"/>
<gene>
    <name evidence="3" type="ORF">OBBRIDRAFT_796497</name>
</gene>
<dbReference type="SUPFAM" id="SSF53474">
    <property type="entry name" value="alpha/beta-Hydrolases"/>
    <property type="match status" value="1"/>
</dbReference>
<feature type="region of interest" description="Disordered" evidence="1">
    <location>
        <begin position="522"/>
        <end position="542"/>
    </location>
</feature>
<name>A0A8E2AMU9_9APHY</name>
<dbReference type="Gene3D" id="3.40.50.1820">
    <property type="entry name" value="alpha/beta hydrolase"/>
    <property type="match status" value="1"/>
</dbReference>
<reference evidence="3 4" key="1">
    <citation type="submission" date="2016-07" db="EMBL/GenBank/DDBJ databases">
        <title>Draft genome of the white-rot fungus Obba rivulosa 3A-2.</title>
        <authorList>
            <consortium name="DOE Joint Genome Institute"/>
            <person name="Miettinen O."/>
            <person name="Riley R."/>
            <person name="Acob R."/>
            <person name="Barry K."/>
            <person name="Cullen D."/>
            <person name="De Vries R."/>
            <person name="Hainaut M."/>
            <person name="Hatakka A."/>
            <person name="Henrissat B."/>
            <person name="Hilden K."/>
            <person name="Kuo R."/>
            <person name="Labutti K."/>
            <person name="Lipzen A."/>
            <person name="Makela M.R."/>
            <person name="Sandor L."/>
            <person name="Spatafora J.W."/>
            <person name="Grigoriev I.V."/>
            <person name="Hibbett D.S."/>
        </authorList>
    </citation>
    <scope>NUCLEOTIDE SEQUENCE [LARGE SCALE GENOMIC DNA]</scope>
    <source>
        <strain evidence="3 4">3A-2</strain>
    </source>
</reference>